<name>A0A151Z8F1_TIELA</name>
<evidence type="ECO:0000256" key="4">
    <source>
        <dbReference type="ARBA" id="ARBA00022737"/>
    </source>
</evidence>
<feature type="repeat" description="WD" evidence="6">
    <location>
        <begin position="94"/>
        <end position="129"/>
    </location>
</feature>
<dbReference type="SMART" id="SM00320">
    <property type="entry name" value="WD40"/>
    <property type="match status" value="6"/>
</dbReference>
<keyword evidence="4" id="KW-0677">Repeat</keyword>
<dbReference type="FunCoup" id="A0A151Z8F1">
    <property type="interactions" value="603"/>
</dbReference>
<dbReference type="InterPro" id="IPR018983">
    <property type="entry name" value="U3_snoRNA-assocProt_15_C"/>
</dbReference>
<evidence type="ECO:0000256" key="6">
    <source>
        <dbReference type="PROSITE-ProRule" id="PRU00221"/>
    </source>
</evidence>
<dbReference type="GO" id="GO:0005730">
    <property type="term" value="C:nucleolus"/>
    <property type="evidence" value="ECO:0007669"/>
    <property type="project" value="UniProtKB-SubCell"/>
</dbReference>
<evidence type="ECO:0000313" key="10">
    <source>
        <dbReference type="Proteomes" id="UP000076078"/>
    </source>
</evidence>
<accession>A0A151Z8F1</accession>
<gene>
    <name evidence="9" type="ORF">DLAC_08852</name>
</gene>
<protein>
    <submittedName>
        <fullName evidence="9">WD40 repeat-containing protein</fullName>
    </submittedName>
</protein>
<dbReference type="Gene3D" id="2.130.10.10">
    <property type="entry name" value="YVTN repeat-like/Quinoprotein amine dehydrogenase"/>
    <property type="match status" value="2"/>
</dbReference>
<evidence type="ECO:0000259" key="8">
    <source>
        <dbReference type="Pfam" id="PF09384"/>
    </source>
</evidence>
<feature type="compositionally biased region" description="Low complexity" evidence="7">
    <location>
        <begin position="470"/>
        <end position="481"/>
    </location>
</feature>
<evidence type="ECO:0000256" key="1">
    <source>
        <dbReference type="ARBA" id="ARBA00004604"/>
    </source>
</evidence>
<proteinExistence type="predicted"/>
<evidence type="ECO:0000256" key="7">
    <source>
        <dbReference type="SAM" id="MobiDB-lite"/>
    </source>
</evidence>
<feature type="region of interest" description="Disordered" evidence="7">
    <location>
        <begin position="458"/>
        <end position="503"/>
    </location>
</feature>
<feature type="compositionally biased region" description="Low complexity" evidence="7">
    <location>
        <begin position="274"/>
        <end position="299"/>
    </location>
</feature>
<sequence length="503" mass="57533">MDKYAGDVDFTQFKTGVPMGASWRPDGKVVVVGGEESLVRVLDVKTRAALRTFQGHKATVGVTRFLDRSRVVSGSHDGIVKLWDVESGSQIQHIGKHDDQVRCSSLFPDQPDLFITGSYDHRIKLWDTRLSGRETCVAVFDHQYPVEDIQMMPNGRSLVSVGNVYYNIWDLNNYSEKPLQTSSPHNKTITSVYVNPRDSRFYTSSLDKMVKVHNTLNFNVTKTLRFKTPLISVIKHAKYFIVGDTNGTVTLHHIEEKQQDQNSNVIKVSDKKSTPSSSSSSTSSSSSSNQLKKNNENSSTIIEPPLSRVDMLLKRYEHKAAFDTSLFIIKKKDVFFKVVSELERRDALNMCLENRDDKVLVKLLQMIKQLVNDNLYTHTGVQLMDRLIDLYQTELQVKPLDKYILEIQASLKYQTQQQDLFLSWQGALELIYQNQTTKTLLPNLKSEMDMDIENIKEKKEQEQLEQKMDSNNTTTTTTTSTQKENGNTEITKSKKKNNKRKER</sequence>
<dbReference type="Proteomes" id="UP000076078">
    <property type="component" value="Unassembled WGS sequence"/>
</dbReference>
<keyword evidence="3 6" id="KW-0853">WD repeat</keyword>
<comment type="subcellular location">
    <subcellularLocation>
        <location evidence="1">Nucleus</location>
        <location evidence="1">Nucleolus</location>
    </subcellularLocation>
</comment>
<evidence type="ECO:0000256" key="3">
    <source>
        <dbReference type="ARBA" id="ARBA00022574"/>
    </source>
</evidence>
<dbReference type="PANTHER" id="PTHR19924">
    <property type="entry name" value="UTP15 U3 SMALL NUCLEOLAR RNA-ASSOCIATED PROTEIN 15 FAMILY MEMBER"/>
    <property type="match status" value="1"/>
</dbReference>
<dbReference type="PROSITE" id="PS00678">
    <property type="entry name" value="WD_REPEATS_1"/>
    <property type="match status" value="1"/>
</dbReference>
<dbReference type="PROSITE" id="PS50082">
    <property type="entry name" value="WD_REPEATS_2"/>
    <property type="match status" value="2"/>
</dbReference>
<dbReference type="GO" id="GO:0006364">
    <property type="term" value="P:rRNA processing"/>
    <property type="evidence" value="ECO:0007669"/>
    <property type="project" value="UniProtKB-KW"/>
</dbReference>
<dbReference type="InterPro" id="IPR019775">
    <property type="entry name" value="WD40_repeat_CS"/>
</dbReference>
<feature type="compositionally biased region" description="Basic and acidic residues" evidence="7">
    <location>
        <begin position="458"/>
        <end position="468"/>
    </location>
</feature>
<keyword evidence="10" id="KW-1185">Reference proteome</keyword>
<dbReference type="OrthoDB" id="431715at2759"/>
<reference evidence="9 10" key="1">
    <citation type="submission" date="2015-12" db="EMBL/GenBank/DDBJ databases">
        <title>Dictyostelia acquired genes for synthesis and detection of signals that induce cell-type specialization by lateral gene transfer from prokaryotes.</title>
        <authorList>
            <person name="Gloeckner G."/>
            <person name="Schaap P."/>
        </authorList>
    </citation>
    <scope>NUCLEOTIDE SEQUENCE [LARGE SCALE GENOMIC DNA]</scope>
    <source>
        <strain evidence="9 10">TK</strain>
    </source>
</reference>
<keyword evidence="2" id="KW-0698">rRNA processing</keyword>
<dbReference type="STRING" id="361077.A0A151Z8F1"/>
<evidence type="ECO:0000313" key="9">
    <source>
        <dbReference type="EMBL" id="KYQ90249.1"/>
    </source>
</evidence>
<dbReference type="Pfam" id="PF09384">
    <property type="entry name" value="UTP15_C"/>
    <property type="match status" value="1"/>
</dbReference>
<dbReference type="InterPro" id="IPR015943">
    <property type="entry name" value="WD40/YVTN_repeat-like_dom_sf"/>
</dbReference>
<comment type="caution">
    <text evidence="9">The sequence shown here is derived from an EMBL/GenBank/DDBJ whole genome shotgun (WGS) entry which is preliminary data.</text>
</comment>
<dbReference type="AlphaFoldDB" id="A0A151Z8F1"/>
<dbReference type="InterPro" id="IPR036322">
    <property type="entry name" value="WD40_repeat_dom_sf"/>
</dbReference>
<dbReference type="EMBL" id="LODT01000037">
    <property type="protein sequence ID" value="KYQ90249.1"/>
    <property type="molecule type" value="Genomic_DNA"/>
</dbReference>
<organism evidence="9 10">
    <name type="scientific">Tieghemostelium lacteum</name>
    <name type="common">Slime mold</name>
    <name type="synonym">Dictyostelium lacteum</name>
    <dbReference type="NCBI Taxonomy" id="361077"/>
    <lineage>
        <taxon>Eukaryota</taxon>
        <taxon>Amoebozoa</taxon>
        <taxon>Evosea</taxon>
        <taxon>Eumycetozoa</taxon>
        <taxon>Dictyostelia</taxon>
        <taxon>Dictyosteliales</taxon>
        <taxon>Raperosteliaceae</taxon>
        <taxon>Tieghemostelium</taxon>
    </lineage>
</organism>
<dbReference type="GO" id="GO:0045943">
    <property type="term" value="P:positive regulation of transcription by RNA polymerase I"/>
    <property type="evidence" value="ECO:0007669"/>
    <property type="project" value="TreeGrafter"/>
</dbReference>
<dbReference type="InterPro" id="IPR001680">
    <property type="entry name" value="WD40_rpt"/>
</dbReference>
<feature type="compositionally biased region" description="Basic residues" evidence="7">
    <location>
        <begin position="493"/>
        <end position="503"/>
    </location>
</feature>
<feature type="repeat" description="WD" evidence="6">
    <location>
        <begin position="53"/>
        <end position="93"/>
    </location>
</feature>
<keyword evidence="5" id="KW-0539">Nucleus</keyword>
<feature type="region of interest" description="Disordered" evidence="7">
    <location>
        <begin position="260"/>
        <end position="301"/>
    </location>
</feature>
<feature type="domain" description="U3 small nucleolar RNA-associated protein 15 C-terminal" evidence="8">
    <location>
        <begin position="305"/>
        <end position="431"/>
    </location>
</feature>
<evidence type="ECO:0000256" key="5">
    <source>
        <dbReference type="ARBA" id="ARBA00023242"/>
    </source>
</evidence>
<evidence type="ECO:0000256" key="2">
    <source>
        <dbReference type="ARBA" id="ARBA00022552"/>
    </source>
</evidence>
<dbReference type="SUPFAM" id="SSF50978">
    <property type="entry name" value="WD40 repeat-like"/>
    <property type="match status" value="1"/>
</dbReference>
<dbReference type="PANTHER" id="PTHR19924:SF26">
    <property type="entry name" value="U3 SMALL NUCLEOLAR RNA-ASSOCIATED PROTEIN 15 HOMOLOG"/>
    <property type="match status" value="1"/>
</dbReference>
<dbReference type="PROSITE" id="PS50294">
    <property type="entry name" value="WD_REPEATS_REGION"/>
    <property type="match status" value="2"/>
</dbReference>
<dbReference type="Pfam" id="PF00400">
    <property type="entry name" value="WD40"/>
    <property type="match status" value="3"/>
</dbReference>
<dbReference type="InParanoid" id="A0A151Z8F1"/>
<dbReference type="OMA" id="ATYQVVH"/>